<dbReference type="FunFam" id="1.10.220.30:FF:000004">
    <property type="entry name" value="Flagellar motor switch protein FliG"/>
    <property type="match status" value="1"/>
</dbReference>
<keyword evidence="7" id="KW-0283">Flagellar rotation</keyword>
<dbReference type="Proteomes" id="UP000271531">
    <property type="component" value="Unassembled WGS sequence"/>
</dbReference>
<evidence type="ECO:0000256" key="10">
    <source>
        <dbReference type="ARBA" id="ARBA00023143"/>
    </source>
</evidence>
<name>A0A3M6HDN5_PSEAJ</name>
<dbReference type="Gene3D" id="1.10.10.10">
    <property type="entry name" value="Winged helix-like DNA-binding domain superfamily/Winged helix DNA-binding domain"/>
    <property type="match status" value="1"/>
</dbReference>
<dbReference type="GO" id="GO:0071973">
    <property type="term" value="P:bacterial-type flagellum-dependent cell motility"/>
    <property type="evidence" value="ECO:0007669"/>
    <property type="project" value="InterPro"/>
</dbReference>
<feature type="DNA-binding region" description="OmpR/PhoB-type" evidence="12">
    <location>
        <begin position="23"/>
        <end position="120"/>
    </location>
</feature>
<evidence type="ECO:0000256" key="12">
    <source>
        <dbReference type="PROSITE-ProRule" id="PRU01091"/>
    </source>
</evidence>
<dbReference type="Pfam" id="PF13401">
    <property type="entry name" value="AAA_22"/>
    <property type="match status" value="1"/>
</dbReference>
<gene>
    <name evidence="14" type="ORF">ALP03_02508</name>
</gene>
<dbReference type="FunFam" id="1.10.220.30:FF:000001">
    <property type="entry name" value="Flagellar motor switch protein FliG"/>
    <property type="match status" value="1"/>
</dbReference>
<dbReference type="GO" id="GO:0009425">
    <property type="term" value="C:bacterial-type flagellum basal body"/>
    <property type="evidence" value="ECO:0007669"/>
    <property type="project" value="UniProtKB-SubCell"/>
</dbReference>
<evidence type="ECO:0000256" key="2">
    <source>
        <dbReference type="ARBA" id="ARBA00004515"/>
    </source>
</evidence>
<evidence type="ECO:0000313" key="15">
    <source>
        <dbReference type="Proteomes" id="UP000271531"/>
    </source>
</evidence>
<dbReference type="InterPro" id="IPR049945">
    <property type="entry name" value="AAA_22"/>
</dbReference>
<accession>A0A3M6HDN5</accession>
<evidence type="ECO:0000256" key="4">
    <source>
        <dbReference type="ARBA" id="ARBA00021870"/>
    </source>
</evidence>
<dbReference type="InterPro" id="IPR036388">
    <property type="entry name" value="WH-like_DNA-bd_sf"/>
</dbReference>
<dbReference type="PROSITE" id="PS51755">
    <property type="entry name" value="OMPR_PHOB"/>
    <property type="match status" value="1"/>
</dbReference>
<organism evidence="14 15">
    <name type="scientific">Pseudomonas amygdali pv. tabaci</name>
    <name type="common">Pseudomonas syringae pv. tabaci</name>
    <dbReference type="NCBI Taxonomy" id="322"/>
    <lineage>
        <taxon>Bacteria</taxon>
        <taxon>Pseudomonadati</taxon>
        <taxon>Pseudomonadota</taxon>
        <taxon>Gammaproteobacteria</taxon>
        <taxon>Pseudomonadales</taxon>
        <taxon>Pseudomonadaceae</taxon>
        <taxon>Pseudomonas</taxon>
        <taxon>Pseudomonas amygdali</taxon>
    </lineage>
</organism>
<dbReference type="SUPFAM" id="SSF52540">
    <property type="entry name" value="P-loop containing nucleoside triphosphate hydrolases"/>
    <property type="match status" value="1"/>
</dbReference>
<dbReference type="Pfam" id="PF14841">
    <property type="entry name" value="FliG_M"/>
    <property type="match status" value="1"/>
</dbReference>
<dbReference type="Pfam" id="PF01706">
    <property type="entry name" value="FliG_C"/>
    <property type="match status" value="1"/>
</dbReference>
<dbReference type="InterPro" id="IPR016032">
    <property type="entry name" value="Sig_transdc_resp-reg_C-effctor"/>
</dbReference>
<dbReference type="Gene3D" id="1.10.220.30">
    <property type="match status" value="2"/>
</dbReference>
<dbReference type="Gene3D" id="3.40.50.300">
    <property type="entry name" value="P-loop containing nucleotide triphosphate hydrolases"/>
    <property type="match status" value="1"/>
</dbReference>
<dbReference type="Pfam" id="PF00486">
    <property type="entry name" value="Trans_reg_C"/>
    <property type="match status" value="1"/>
</dbReference>
<dbReference type="GO" id="GO:0006355">
    <property type="term" value="P:regulation of DNA-templated transcription"/>
    <property type="evidence" value="ECO:0007669"/>
    <property type="project" value="InterPro"/>
</dbReference>
<evidence type="ECO:0000256" key="5">
    <source>
        <dbReference type="ARBA" id="ARBA00022475"/>
    </source>
</evidence>
<evidence type="ECO:0000256" key="9">
    <source>
        <dbReference type="ARBA" id="ARBA00023136"/>
    </source>
</evidence>
<protein>
    <recommendedName>
        <fullName evidence="4">Flagellar motor switch protein FliG</fullName>
    </recommendedName>
</protein>
<dbReference type="GO" id="GO:0006935">
    <property type="term" value="P:chemotaxis"/>
    <property type="evidence" value="ECO:0007669"/>
    <property type="project" value="UniProtKB-KW"/>
</dbReference>
<dbReference type="InterPro" id="IPR032779">
    <property type="entry name" value="FliG_M"/>
</dbReference>
<evidence type="ECO:0000256" key="3">
    <source>
        <dbReference type="ARBA" id="ARBA00010299"/>
    </source>
</evidence>
<evidence type="ECO:0000256" key="7">
    <source>
        <dbReference type="ARBA" id="ARBA00022779"/>
    </source>
</evidence>
<dbReference type="InterPro" id="IPR001867">
    <property type="entry name" value="OmpR/PhoB-type_DNA-bd"/>
</dbReference>
<evidence type="ECO:0000256" key="6">
    <source>
        <dbReference type="ARBA" id="ARBA00022500"/>
    </source>
</evidence>
<evidence type="ECO:0000259" key="13">
    <source>
        <dbReference type="PROSITE" id="PS51755"/>
    </source>
</evidence>
<evidence type="ECO:0000256" key="11">
    <source>
        <dbReference type="ARBA" id="ARBA00025598"/>
    </source>
</evidence>
<dbReference type="GO" id="GO:0003774">
    <property type="term" value="F:cytoskeletal motor activity"/>
    <property type="evidence" value="ECO:0007669"/>
    <property type="project" value="InterPro"/>
</dbReference>
<dbReference type="InterPro" id="IPR027417">
    <property type="entry name" value="P-loop_NTPase"/>
</dbReference>
<dbReference type="NCBIfam" id="TIGR00207">
    <property type="entry name" value="fliG"/>
    <property type="match status" value="1"/>
</dbReference>
<dbReference type="GO" id="GO:0016887">
    <property type="term" value="F:ATP hydrolysis activity"/>
    <property type="evidence" value="ECO:0007669"/>
    <property type="project" value="InterPro"/>
</dbReference>
<keyword evidence="5" id="KW-1003">Cell membrane</keyword>
<dbReference type="InterPro" id="IPR023087">
    <property type="entry name" value="Flg_Motor_Flig_C"/>
</dbReference>
<evidence type="ECO:0000256" key="8">
    <source>
        <dbReference type="ARBA" id="ARBA00023125"/>
    </source>
</evidence>
<feature type="domain" description="OmpR/PhoB-type" evidence="13">
    <location>
        <begin position="23"/>
        <end position="120"/>
    </location>
</feature>
<comment type="subcellular location">
    <subcellularLocation>
        <location evidence="1">Bacterial flagellum basal body</location>
    </subcellularLocation>
    <subcellularLocation>
        <location evidence="2">Cell inner membrane</location>
        <topology evidence="2">Peripheral membrane protein</topology>
        <orientation evidence="2">Cytoplasmic side</orientation>
    </subcellularLocation>
</comment>
<dbReference type="GO" id="GO:0000160">
    <property type="term" value="P:phosphorelay signal transduction system"/>
    <property type="evidence" value="ECO:0007669"/>
    <property type="project" value="InterPro"/>
</dbReference>
<dbReference type="InterPro" id="IPR000090">
    <property type="entry name" value="Flg_Motor_Flig"/>
</dbReference>
<keyword evidence="6" id="KW-0145">Chemotaxis</keyword>
<dbReference type="SUPFAM" id="SSF48029">
    <property type="entry name" value="FliG"/>
    <property type="match status" value="1"/>
</dbReference>
<reference evidence="14 15" key="1">
    <citation type="submission" date="2018-08" db="EMBL/GenBank/DDBJ databases">
        <title>Recombination of ecologically and evolutionarily significant loci maintains genetic cohesion in the Pseudomonas syringae species complex.</title>
        <authorList>
            <person name="Dillon M."/>
            <person name="Thakur S."/>
            <person name="Almeida R.N.D."/>
            <person name="Weir B.S."/>
            <person name="Guttman D.S."/>
        </authorList>
    </citation>
    <scope>NUCLEOTIDE SEQUENCE [LARGE SCALE GENOMIC DNA]</scope>
    <source>
        <strain evidence="14 15">ICMP 4525</strain>
    </source>
</reference>
<dbReference type="AlphaFoldDB" id="A0A3M6HDN5"/>
<dbReference type="SMART" id="SM00862">
    <property type="entry name" value="Trans_reg_C"/>
    <property type="match status" value="1"/>
</dbReference>
<keyword evidence="10" id="KW-0975">Bacterial flagellum</keyword>
<dbReference type="EMBL" id="RBVA01000398">
    <property type="protein sequence ID" value="RMW03069.1"/>
    <property type="molecule type" value="Genomic_DNA"/>
</dbReference>
<dbReference type="GO" id="GO:0003677">
    <property type="term" value="F:DNA binding"/>
    <property type="evidence" value="ECO:0007669"/>
    <property type="project" value="UniProtKB-UniRule"/>
</dbReference>
<keyword evidence="9" id="KW-0472">Membrane</keyword>
<dbReference type="InterPro" id="IPR058852">
    <property type="entry name" value="HTH_77"/>
</dbReference>
<dbReference type="PRINTS" id="PR00364">
    <property type="entry name" value="DISEASERSIST"/>
</dbReference>
<evidence type="ECO:0000313" key="14">
    <source>
        <dbReference type="EMBL" id="RMW03069.1"/>
    </source>
</evidence>
<comment type="caution">
    <text evidence="14">The sequence shown here is derived from an EMBL/GenBank/DDBJ whole genome shotgun (WGS) entry which is preliminary data.</text>
</comment>
<dbReference type="InterPro" id="IPR011002">
    <property type="entry name" value="FliG_a-hlx"/>
</dbReference>
<dbReference type="Pfam" id="PF25872">
    <property type="entry name" value="HTH_77"/>
    <property type="match status" value="1"/>
</dbReference>
<dbReference type="CDD" id="cd00383">
    <property type="entry name" value="trans_reg_C"/>
    <property type="match status" value="1"/>
</dbReference>
<sequence length="1155" mass="127557">MDFETGGPGTMVDIRTRDALQGQEAIRFGSFVLHPQQQLLFRHSQPVPLGSRAMSLLVAFATRPGELLEKAELLTLAWPKAVVEECNLRAQIVTLRRALEEQDDFTYIVTVPGRGYRFSAPVSVQPATAPALPAPAPAPAKDTFAAAPAIKRQVLGRDALVRQLHELTLKRRLLTLTGPGGVGKTTVALALADSLAAHASLSTAFVDLTPVTCAQPVVGSIAFALGLSTENEQPLRDIPSSLAKRPQLLVLDNCEHVLDETASAVEALLANAPLCCVVVTSREPLRVQGEWVHELSPLQVPDENQTVSAETAIAYSGVELFVTRAREQDPAFVLTDNDTEAVSAICRKLDGNPLAIELAAARVRTFGIADLVGLLDGSFRLQMTGLRTALPRQRSLSATLDWTYGMLTGHEQALLRQLSIFNGSFTLDGVMAIVNIGLPDVRMTLPMLESLLDKSLLGTFDHSQGKRFRLLETTRLYAHDKLVQLDDVPRLCRAHAQWALRLLNQARLDLDQLTQDVWTQRYAAEIDTIRAALTWAFSAEGDRQLGVELTLSSSPLWLRLSLVREYQDWVSLGTPRHVEEKAQMDRRQRMRLLTMSGSILMLTYGAGQKMREVWQQVSEDAEELNDSEYRLRALWGQWNDHTCSNRHSKGKEVALRFLALGKDYRIADCQLLGRRMRATSAFYMGDMKTAGQAIEEALGASRSASSHIIDMHFDQRIAAQSLRAQVQLLVGNTGQAMVALDTNVKQAIALSHPATLWYTLAISAIPATLIAGTLHKTRHFLDVLKKSSERQPLHIWRQLTSCYESILLIREGDPAAGVPLLGEALQQLRNHVETPLCSMLHTEYVSGLAALRLEPLALETLDEIHTNAVEHHDRWYLPEIMRVKAQLMLSQPHIHALEDVRKMLTQALGEDKANGLIDRILLGGNTSGLDSLKWMEPRAVADVIRFEHPQIQAIVVAYLDADQAGEVLGHFDHKVRLDIILRVSSLNTVQPAALKELNQILEKQFSGNANTSRTTLGGIKRAADIMNFLDSSIEGALMDSIREVDEDLSVQIEDLMFVFNNLSDVDDRGIQALLREVSSDVLVLALKGSDEAIKEKIFKNMSKRAAELLRDDLEAKGPVRVSDVETAQKEILTIARRMAEAGEIVLGGKGGEEMI</sequence>
<dbReference type="GO" id="GO:0005886">
    <property type="term" value="C:plasma membrane"/>
    <property type="evidence" value="ECO:0007669"/>
    <property type="project" value="UniProtKB-SubCell"/>
</dbReference>
<dbReference type="PANTHER" id="PTHR47691:SF3">
    <property type="entry name" value="HTH-TYPE TRANSCRIPTIONAL REGULATOR RV0890C-RELATED"/>
    <property type="match status" value="1"/>
</dbReference>
<comment type="function">
    <text evidence="11">FliG is one of three proteins (FliG, FliN, FliM) that forms the rotor-mounted switch complex (C ring), located at the base of the basal body. This complex interacts with the CheY and CheZ chemotaxis proteins, in addition to contacting components of the motor that determine the direction of flagellar rotation.</text>
</comment>
<evidence type="ECO:0000256" key="1">
    <source>
        <dbReference type="ARBA" id="ARBA00004117"/>
    </source>
</evidence>
<proteinExistence type="inferred from homology"/>
<comment type="similarity">
    <text evidence="3">Belongs to the FliG family.</text>
</comment>
<dbReference type="PANTHER" id="PTHR47691">
    <property type="entry name" value="REGULATOR-RELATED"/>
    <property type="match status" value="1"/>
</dbReference>
<dbReference type="SUPFAM" id="SSF46894">
    <property type="entry name" value="C-terminal effector domain of the bipartite response regulators"/>
    <property type="match status" value="1"/>
</dbReference>
<keyword evidence="8 12" id="KW-0238">DNA-binding</keyword>